<reference evidence="5 6" key="1">
    <citation type="journal article" date="2021" name="bioRxiv">
        <title>The Gossypium anomalum genome as a resource for cotton improvement and evolutionary analysis of hybrid incompatibility.</title>
        <authorList>
            <person name="Grover C.E."/>
            <person name="Yuan D."/>
            <person name="Arick M.A."/>
            <person name="Miller E.R."/>
            <person name="Hu G."/>
            <person name="Peterson D.G."/>
            <person name="Wendel J.F."/>
            <person name="Udall J.A."/>
        </authorList>
    </citation>
    <scope>NUCLEOTIDE SEQUENCE [LARGE SCALE GENOMIC DNA]</scope>
    <source>
        <strain evidence="5">JFW-Udall</strain>
        <tissue evidence="5">Leaf</tissue>
    </source>
</reference>
<comment type="caution">
    <text evidence="5">The sequence shown here is derived from an EMBL/GenBank/DDBJ whole genome shotgun (WGS) entry which is preliminary data.</text>
</comment>
<protein>
    <submittedName>
        <fullName evidence="5">Uncharacterized protein</fullName>
    </submittedName>
</protein>
<feature type="compositionally biased region" description="Polar residues" evidence="4">
    <location>
        <begin position="75"/>
        <end position="87"/>
    </location>
</feature>
<feature type="region of interest" description="Disordered" evidence="4">
    <location>
        <begin position="53"/>
        <end position="112"/>
    </location>
</feature>
<dbReference type="EMBL" id="JAHUZN010000001">
    <property type="protein sequence ID" value="KAG8504151.1"/>
    <property type="molecule type" value="Genomic_DNA"/>
</dbReference>
<dbReference type="AlphaFoldDB" id="A0A8J5ZMI0"/>
<evidence type="ECO:0000313" key="5">
    <source>
        <dbReference type="EMBL" id="KAG8504151.1"/>
    </source>
</evidence>
<dbReference type="PANTHER" id="PTHR34224">
    <property type="entry name" value="INTERACTOR OF CONSTITUTIVE ACTIVE ROPS 2, CHLOROPLASTIC-RELATED"/>
    <property type="match status" value="1"/>
</dbReference>
<accession>A0A8J5ZMI0</accession>
<feature type="region of interest" description="Disordered" evidence="4">
    <location>
        <begin position="585"/>
        <end position="605"/>
    </location>
</feature>
<proteinExistence type="inferred from homology"/>
<feature type="coiled-coil region" evidence="3">
    <location>
        <begin position="214"/>
        <end position="490"/>
    </location>
</feature>
<dbReference type="PANTHER" id="PTHR34224:SF4">
    <property type="entry name" value="INTERACTOR OF CONSTITUTIVE ACTIVE ROPS 2, CHLOROPLASTIC"/>
    <property type="match status" value="1"/>
</dbReference>
<feature type="compositionally biased region" description="Basic and acidic residues" evidence="4">
    <location>
        <begin position="88"/>
        <end position="101"/>
    </location>
</feature>
<comment type="similarity">
    <text evidence="1">Belongs to the ICR family.</text>
</comment>
<evidence type="ECO:0000313" key="6">
    <source>
        <dbReference type="Proteomes" id="UP000701853"/>
    </source>
</evidence>
<evidence type="ECO:0000256" key="4">
    <source>
        <dbReference type="SAM" id="MobiDB-lite"/>
    </source>
</evidence>
<gene>
    <name evidence="5" type="ORF">CXB51_002430</name>
</gene>
<organism evidence="5 6">
    <name type="scientific">Gossypium anomalum</name>
    <dbReference type="NCBI Taxonomy" id="47600"/>
    <lineage>
        <taxon>Eukaryota</taxon>
        <taxon>Viridiplantae</taxon>
        <taxon>Streptophyta</taxon>
        <taxon>Embryophyta</taxon>
        <taxon>Tracheophyta</taxon>
        <taxon>Spermatophyta</taxon>
        <taxon>Magnoliopsida</taxon>
        <taxon>eudicotyledons</taxon>
        <taxon>Gunneridae</taxon>
        <taxon>Pentapetalae</taxon>
        <taxon>rosids</taxon>
        <taxon>malvids</taxon>
        <taxon>Malvales</taxon>
        <taxon>Malvaceae</taxon>
        <taxon>Malvoideae</taxon>
        <taxon>Gossypium</taxon>
    </lineage>
</organism>
<dbReference type="InterPro" id="IPR029688">
    <property type="entry name" value="ICR"/>
</dbReference>
<keyword evidence="2 3" id="KW-0175">Coiled coil</keyword>
<evidence type="ECO:0000256" key="3">
    <source>
        <dbReference type="SAM" id="Coils"/>
    </source>
</evidence>
<dbReference type="Proteomes" id="UP000701853">
    <property type="component" value="Chromosome 1"/>
</dbReference>
<feature type="coiled-coil region" evidence="3">
    <location>
        <begin position="526"/>
        <end position="567"/>
    </location>
</feature>
<sequence>MSSAMAVFEAEDIYKSFRFLDSTRGNHANAESKAFSHGLHWFSCYDSRTSSVVVPRKKSPMTPQTARQLKIPGANSGSVSSPNTASKASKDQSPKVTERKALKSPVSEKNGVSRVAELEAQLDQLQGELKKTKDQLTASESWKRLALQEAEEAKKEVSIMSAKLEESDRQLMEISASEDDRVEELRKISKDRDRAWQSELEAVQKQHSMDSAALVSAMNEIQKLKVQLEKVYESESIQTKHAESAHAEIQNLKIELTETLSLVEKLKSELTDCRESEARGLKLVSETRMQLEVANKTIEKLRSDATKETEAYNMLLLELEQSKGRVKSLEGLVSKLQVELVGNGCIKDPEQQNEENEEIKRVKTELNFAKLEISQLRSALDEAEVRYQEEYIKSTLQIRSAYEQVERIKSKSSQKEAKLEAELTRTKANVEELRSQNEGLRESELAAELKKLEFDLKELKDNLTVKETKLNTITEQNKMLKREIESKTKSDEPVVVLLEASKAAERAALMKVGYLTEETDKSNRRAAWLTEELESAQAANTEMEAELKRLKVQANQWRKAAEAATAMLSNNGKYSDKTIPFDITIGSPKWENIDDDDDDDSSKKKNNMLRKIGVLWKKGQK</sequence>
<keyword evidence="6" id="KW-1185">Reference proteome</keyword>
<dbReference type="OrthoDB" id="1932291at2759"/>
<name>A0A8J5ZMI0_9ROSI</name>
<evidence type="ECO:0000256" key="2">
    <source>
        <dbReference type="ARBA" id="ARBA00023054"/>
    </source>
</evidence>
<evidence type="ECO:0000256" key="1">
    <source>
        <dbReference type="ARBA" id="ARBA00009778"/>
    </source>
</evidence>